<dbReference type="FunFam" id="3.40.50.300:FF:000062">
    <property type="entry name" value="U5 small nuclear ribonucleoprotein helicase"/>
    <property type="match status" value="1"/>
</dbReference>
<dbReference type="InterPro" id="IPR057842">
    <property type="entry name" value="WH_MER3"/>
</dbReference>
<evidence type="ECO:0000259" key="9">
    <source>
        <dbReference type="PROSITE" id="PS51192"/>
    </source>
</evidence>
<dbReference type="GO" id="GO:0006397">
    <property type="term" value="P:mRNA processing"/>
    <property type="evidence" value="ECO:0007669"/>
    <property type="project" value="UniProtKB-ARBA"/>
</dbReference>
<dbReference type="SUPFAM" id="SSF52540">
    <property type="entry name" value="P-loop containing nucleoside triphosphate hydrolases"/>
    <property type="match status" value="3"/>
</dbReference>
<keyword evidence="3" id="KW-0547">Nucleotide-binding</keyword>
<evidence type="ECO:0000256" key="3">
    <source>
        <dbReference type="ARBA" id="ARBA00022741"/>
    </source>
</evidence>
<feature type="domain" description="Helicase C-terminal" evidence="10">
    <location>
        <begin position="674"/>
        <end position="907"/>
    </location>
</feature>
<dbReference type="InterPro" id="IPR011545">
    <property type="entry name" value="DEAD/DEAH_box_helicase_dom"/>
</dbReference>
<evidence type="ECO:0000256" key="2">
    <source>
        <dbReference type="ARBA" id="ARBA00022737"/>
    </source>
</evidence>
<dbReference type="PROSITE" id="PS51194">
    <property type="entry name" value="HELICASE_CTER"/>
    <property type="match status" value="1"/>
</dbReference>
<dbReference type="SUPFAM" id="SSF158702">
    <property type="entry name" value="Sec63 N-terminal domain-like"/>
    <property type="match status" value="2"/>
</dbReference>
<dbReference type="Pfam" id="PF23445">
    <property type="entry name" value="WHD_SNRNP200"/>
    <property type="match status" value="2"/>
</dbReference>
<dbReference type="FunFam" id="3.40.50.300:FF:003287">
    <property type="entry name" value="U5 small nuclear ribonucleoprotein 200 kDa helicase"/>
    <property type="match status" value="1"/>
</dbReference>
<keyword evidence="12" id="KW-1185">Reference proteome</keyword>
<dbReference type="PANTHER" id="PTHR47961:SF4">
    <property type="entry name" value="ACTIVATING SIGNAL COINTEGRATOR 1 COMPLEX SUBUNIT 3"/>
    <property type="match status" value="1"/>
</dbReference>
<dbReference type="SMART" id="SM00487">
    <property type="entry name" value="DEXDc"/>
    <property type="match status" value="2"/>
</dbReference>
<sequence>MAPGTTRPDRRPRDSEDNVLFDPKSMAGQISVKDMGTRAADAEAKSANEDKKASQIAGGKNVALENNLMQSSDSIPRFAHQNNLDLEQISYRPSNAQNRANFELLTTEVRNFIPDETHSVIFSAADAILELLKDDESPIVAKRKGIESLLSRKLSDTELALLVSLAGRITDYGDFAEDRALGDGDGAIAVEFEEDGDIDNQQPEGFVGAELPLASEQDEGSEIGPAESETGTALDQAISETGTTIVGKETSPETQLLPLKDVTKDLLFNKLSELEPGKDRTDILDMCKGISKVIASKGMSRAEMEEALMNILQYKHLQFVKFCIDNKDRIVFGLKLLQNREKTIEELKAIGATELLEELGESKRKRKLSEDNHAEMNQPRSKKGTENDQNPKREPRIVDLEGLVFDQGPQLMANAKVVLPKGSYQENKKLYDTISVPAPSGPPSLEESGEKLVAISEMPQWAQPAFPAAETASLNRIQSKVYPTAFQSDENILLCAPTGAGKTNVAMLTILRVLHNFRNEQTGKLDLKGFKAVYVAPLKALVSEQMREFQRRLSAEYGIVVNELTGDLSLSQREIAETQILVTTPEKWDVVTRKATEELYTKLVKLLIIDEIHLLHDDRGPVLESIIVRAKRQPETRLVGLSATLPNYEDVAQFLGVDMKLGLFYFDSLYRPCPLEQKFIGVKEKKAILKVAAMNEACYDKVVECRQNGHQVIVFVHSRKDTVKTAKWLAEKAVENDVSITSASTGTQEILKQEGENAQNRNLAEILPSGFGIHHAGLNKADRSVVEDLFAQGHIQVLVSTATLAWGVNLPAHTVIIKGTETYNPEKGSWVQLSPQDILQMLGRAGRPRYDVSGEGVIITAQDELQYYLAILNQQLPIESQFMSRLADNLNAEIVLGKVRTRADAVDWLAQTYLYIRMLKSPRLYQVGADYEDDSALFWKRTDLAHSALVILQQHGLAHYDVSTGQISSSELGKIAAHFYIGHETIAVFNANLKPWMSEIDVLRVFSFSGEFKYVPVRQEEKIEVSKLSEKCPIAIKESPSDPHAKVNVLLQAYISRLRLEGFALMADMIYITQSAGRLLRAIHEICLKKKWAQLTRVTLDLCKFVERRMWNTNSPFRQFGDLAPLEIVRATEASHLPFMSYFQLSAAELSEAINFRGSSQLAFDLLQQFPKLALECQAQPISSTMIRVSVDVDPEWQWNWKVHDSSESFLLLAEDCDGEQILYSEVIKITPKSINRGFSVDLTVPATDPLPPSMFVTMVSEKWLHSQWRAPVKMFDITLPKDPHAPTEVLDVQSVPVSSLKNDAFEKTFGFAYFNKFQSQCFHSLVNTNENVFIGLSKGSGKTACAELAILSAWRQNKQRIVYLQPTPELVERQRIVWAKKYAGLTQPPKIVAKLTGELSADTKIVAQSHLVLATPDQFDAVSRRWRQRKAIQQLDFVIADDAHMVGSGSAGAVYETVLSRLRFMTAHLGTDLRIVALSHPLIYGREFADWLGCKKLHVYNFCPASRARAIDEIKIQPYTDSNFLGAYAKSCLQTVIRHCPQLTLVFVSNKRIAFDLVSVALEMKDSFLKVDVPGTESLIEKVSDKLLQKALQKGIGLYLEGMGARDRIIVERLMSGKSLGFVIATRGVSAYAPEADNVIIYGSQSDDDLHSTDYFLNEVLNMVGCGAGGRILAYVYGPKVSYYSYFLSHALPVESHLNYSSHDVFVQEIAARTFQGKQDCIDWITYTLFYRRLTQNPSFYGLKDISHLGISEYLSELVEDTLEDLEKAGLIEIDGDEGDAEEEEDETISPLNGAMIAAHYSVSFLSMKKLGELTSKSRLRNIIEAITAAAEFADVPVRPGEEQILSKIAGQVPLKLAGDTDFRSPHVKTFLLLQAHLSRLSLPSEMAFDQKRILPRVLKLAHACVDSLSSEGFLNAMQAMDLSQMVVQGLWNRESPLRQIPHANDAMLQRCKKFNVETVYDIMSLEDEERDEVLQLDGAPLEDVAEFVNKYPNIDVLYELDTSSPVRVDEPKKIVVTIERDEEADDLQVVSLRYPEAKTEAWWIVVGDAETRQLYAIKKTQVAHESQSVAVEFTVPTKGKQSLTVWCMCDSYIDADKEMAVEVDVVE</sequence>
<dbReference type="InterPro" id="IPR050474">
    <property type="entry name" value="Hel308_SKI2-like"/>
</dbReference>
<reference evidence="12" key="1">
    <citation type="submission" date="2019-03" db="EMBL/GenBank/DDBJ databases">
        <title>Snf2 controls pulcherriminic acid biosynthesis and connects pigmentation and antifungal activity of the yeast Metschnikowia pulcherrima.</title>
        <authorList>
            <person name="Gore-Lloyd D."/>
            <person name="Sumann I."/>
            <person name="Brachmann A.O."/>
            <person name="Schneeberger K."/>
            <person name="Ortiz-Merino R.A."/>
            <person name="Moreno-Beltran M."/>
            <person name="Schlaefli M."/>
            <person name="Kirner P."/>
            <person name="Santos Kron A."/>
            <person name="Wolfe K.H."/>
            <person name="Piel J."/>
            <person name="Ahrens C.H."/>
            <person name="Henk D."/>
            <person name="Freimoser F.M."/>
        </authorList>
    </citation>
    <scope>NUCLEOTIDE SEQUENCE [LARGE SCALE GENOMIC DNA]</scope>
    <source>
        <strain evidence="12">APC 1.2</strain>
    </source>
</reference>
<dbReference type="Proteomes" id="UP000292447">
    <property type="component" value="Chromosome II"/>
</dbReference>
<dbReference type="InterPro" id="IPR001650">
    <property type="entry name" value="Helicase_C-like"/>
</dbReference>
<evidence type="ECO:0000256" key="6">
    <source>
        <dbReference type="ARBA" id="ARBA00022840"/>
    </source>
</evidence>
<dbReference type="Pfam" id="PF00270">
    <property type="entry name" value="DEAD"/>
    <property type="match status" value="2"/>
</dbReference>
<dbReference type="SUPFAM" id="SSF81296">
    <property type="entry name" value="E set domains"/>
    <property type="match status" value="1"/>
</dbReference>
<dbReference type="InterPro" id="IPR048863">
    <property type="entry name" value="BRR2_plug"/>
</dbReference>
<dbReference type="InterPro" id="IPR027417">
    <property type="entry name" value="P-loop_NTPase"/>
</dbReference>
<dbReference type="Pfam" id="PF00271">
    <property type="entry name" value="Helicase_C"/>
    <property type="match status" value="1"/>
</dbReference>
<dbReference type="InterPro" id="IPR014001">
    <property type="entry name" value="Helicase_ATP-bd"/>
</dbReference>
<dbReference type="GO" id="GO:0032991">
    <property type="term" value="C:protein-containing complex"/>
    <property type="evidence" value="ECO:0007669"/>
    <property type="project" value="UniProtKB-ARBA"/>
</dbReference>
<dbReference type="Pfam" id="PF02889">
    <property type="entry name" value="Sec63"/>
    <property type="match status" value="2"/>
</dbReference>
<evidence type="ECO:0000313" key="12">
    <source>
        <dbReference type="Proteomes" id="UP000292447"/>
    </source>
</evidence>
<dbReference type="CDD" id="cd18795">
    <property type="entry name" value="SF2_C_Ski2"/>
    <property type="match status" value="1"/>
</dbReference>
<dbReference type="PANTHER" id="PTHR47961">
    <property type="entry name" value="DNA POLYMERASE THETA, PUTATIVE (AFU_ORTHOLOGUE AFUA_1G05260)-RELATED"/>
    <property type="match status" value="1"/>
</dbReference>
<dbReference type="GO" id="GO:0016787">
    <property type="term" value="F:hydrolase activity"/>
    <property type="evidence" value="ECO:0007669"/>
    <property type="project" value="UniProtKB-KW"/>
</dbReference>
<dbReference type="GO" id="GO:0003676">
    <property type="term" value="F:nucleic acid binding"/>
    <property type="evidence" value="ECO:0007669"/>
    <property type="project" value="InterPro"/>
</dbReference>
<evidence type="ECO:0000256" key="5">
    <source>
        <dbReference type="ARBA" id="ARBA00022806"/>
    </source>
</evidence>
<feature type="compositionally biased region" description="Basic and acidic residues" evidence="8">
    <location>
        <begin position="7"/>
        <end position="16"/>
    </location>
</feature>
<dbReference type="FunFam" id="1.10.3380.10:FF:000001">
    <property type="entry name" value="U5 small nuclear ribonucleoprotein helicase"/>
    <property type="match status" value="1"/>
</dbReference>
<accession>A0A4P6XKE7</accession>
<evidence type="ECO:0000259" key="10">
    <source>
        <dbReference type="PROSITE" id="PS51194"/>
    </source>
</evidence>
<keyword evidence="2" id="KW-0677">Repeat</keyword>
<dbReference type="InterPro" id="IPR035892">
    <property type="entry name" value="C2_domain_sf"/>
</dbReference>
<dbReference type="Gene3D" id="1.10.150.20">
    <property type="entry name" value="5' to 3' exonuclease, C-terminal subdomain"/>
    <property type="match status" value="2"/>
</dbReference>
<dbReference type="Gene3D" id="1.10.10.10">
    <property type="entry name" value="Winged helix-like DNA-binding domain superfamily/Winged helix DNA-binding domain"/>
    <property type="match status" value="2"/>
</dbReference>
<dbReference type="FunFam" id="1.10.10.10:FF:000024">
    <property type="entry name" value="U5 small nuclear ribonucleoprotein helicase"/>
    <property type="match status" value="1"/>
</dbReference>
<comment type="similarity">
    <text evidence="1">Belongs to the helicase family. SKI2 subfamily.</text>
</comment>
<dbReference type="InterPro" id="IPR004179">
    <property type="entry name" value="Sec63-dom"/>
</dbReference>
<dbReference type="FunFam" id="1.10.10.10:FF:000012">
    <property type="entry name" value="U5 small nuclear ribonucleoprotein helicase"/>
    <property type="match status" value="1"/>
</dbReference>
<protein>
    <recommendedName>
        <fullName evidence="7">U5 small nuclear ribonucleoprotein 200 kDa helicase</fullName>
    </recommendedName>
</protein>
<dbReference type="GO" id="GO:0005634">
    <property type="term" value="C:nucleus"/>
    <property type="evidence" value="ECO:0007669"/>
    <property type="project" value="TreeGrafter"/>
</dbReference>
<dbReference type="Gene3D" id="1.10.3380.10">
    <property type="entry name" value="Sec63 N-terminal domain-like domain"/>
    <property type="match status" value="2"/>
</dbReference>
<dbReference type="InterPro" id="IPR041094">
    <property type="entry name" value="Brr2_helicase_PWI"/>
</dbReference>
<dbReference type="FunFam" id="2.60.40.150:FF:000133">
    <property type="entry name" value="Pre-mRNA splicing helicase, putative"/>
    <property type="match status" value="1"/>
</dbReference>
<evidence type="ECO:0000313" key="11">
    <source>
        <dbReference type="EMBL" id="QBM87690.1"/>
    </source>
</evidence>
<keyword evidence="6" id="KW-0067">ATP-binding</keyword>
<dbReference type="PIRSF" id="PIRSF039073">
    <property type="entry name" value="BRR2"/>
    <property type="match status" value="1"/>
</dbReference>
<feature type="region of interest" description="Disordered" evidence="8">
    <location>
        <begin position="1"/>
        <end position="56"/>
    </location>
</feature>
<keyword evidence="4" id="KW-0378">Hydrolase</keyword>
<dbReference type="Gene3D" id="3.40.50.300">
    <property type="entry name" value="P-loop containing nucleotide triphosphate hydrolases"/>
    <property type="match status" value="4"/>
</dbReference>
<dbReference type="Pfam" id="PF21188">
    <property type="entry name" value="BRR2_plug"/>
    <property type="match status" value="1"/>
</dbReference>
<evidence type="ECO:0000256" key="8">
    <source>
        <dbReference type="SAM" id="MobiDB-lite"/>
    </source>
</evidence>
<feature type="compositionally biased region" description="Basic and acidic residues" evidence="8">
    <location>
        <begin position="383"/>
        <end position="393"/>
    </location>
</feature>
<dbReference type="GO" id="GO:0005524">
    <property type="term" value="F:ATP binding"/>
    <property type="evidence" value="ECO:0007669"/>
    <property type="project" value="UniProtKB-KW"/>
</dbReference>
<dbReference type="InterPro" id="IPR036388">
    <property type="entry name" value="WH-like_DNA-bd_sf"/>
</dbReference>
<dbReference type="EMBL" id="CP034457">
    <property type="protein sequence ID" value="QBM87690.1"/>
    <property type="molecule type" value="Genomic_DNA"/>
</dbReference>
<organism evidence="11 12">
    <name type="scientific">Metschnikowia aff. pulcherrima</name>
    <dbReference type="NCBI Taxonomy" id="2163413"/>
    <lineage>
        <taxon>Eukaryota</taxon>
        <taxon>Fungi</taxon>
        <taxon>Dikarya</taxon>
        <taxon>Ascomycota</taxon>
        <taxon>Saccharomycotina</taxon>
        <taxon>Pichiomycetes</taxon>
        <taxon>Metschnikowiaceae</taxon>
        <taxon>Metschnikowia</taxon>
    </lineage>
</organism>
<feature type="domain" description="Helicase ATP-binding" evidence="9">
    <location>
        <begin position="1324"/>
        <end position="1501"/>
    </location>
</feature>
<dbReference type="PROSITE" id="PS51192">
    <property type="entry name" value="HELICASE_ATP_BIND_1"/>
    <property type="match status" value="2"/>
</dbReference>
<evidence type="ECO:0000256" key="1">
    <source>
        <dbReference type="ARBA" id="ARBA00010140"/>
    </source>
</evidence>
<name>A0A4P6XKE7_9ASCO</name>
<gene>
    <name evidence="11" type="primary">MPUL0B08980</name>
    <name evidence="11" type="ORF">METSCH_B08980</name>
</gene>
<dbReference type="GO" id="GO:0004386">
    <property type="term" value="F:helicase activity"/>
    <property type="evidence" value="ECO:0007669"/>
    <property type="project" value="UniProtKB-KW"/>
</dbReference>
<dbReference type="Gene3D" id="2.60.40.150">
    <property type="entry name" value="C2 domain"/>
    <property type="match status" value="2"/>
</dbReference>
<proteinExistence type="inferred from homology"/>
<feature type="compositionally biased region" description="Basic and acidic residues" evidence="8">
    <location>
        <begin position="40"/>
        <end position="53"/>
    </location>
</feature>
<dbReference type="FunFam" id="1.10.150.20:FF:000013">
    <property type="entry name" value="U5 small nuclear ribonucleoprotein kDa helicase"/>
    <property type="match status" value="1"/>
</dbReference>
<keyword evidence="5 11" id="KW-0347">Helicase</keyword>
<feature type="domain" description="Helicase ATP-binding" evidence="9">
    <location>
        <begin position="483"/>
        <end position="663"/>
    </location>
</feature>
<evidence type="ECO:0000256" key="4">
    <source>
        <dbReference type="ARBA" id="ARBA00022801"/>
    </source>
</evidence>
<dbReference type="SMART" id="SM00973">
    <property type="entry name" value="Sec63"/>
    <property type="match status" value="2"/>
</dbReference>
<dbReference type="Pfam" id="PF18149">
    <property type="entry name" value="Helicase_PWI"/>
    <property type="match status" value="1"/>
</dbReference>
<dbReference type="SMART" id="SM00490">
    <property type="entry name" value="HELICc"/>
    <property type="match status" value="1"/>
</dbReference>
<feature type="region of interest" description="Disordered" evidence="8">
    <location>
        <begin position="361"/>
        <end position="393"/>
    </location>
</feature>
<dbReference type="STRING" id="2163413.A0A4P6XKE7"/>
<dbReference type="InterPro" id="IPR014756">
    <property type="entry name" value="Ig_E-set"/>
</dbReference>
<evidence type="ECO:0000256" key="7">
    <source>
        <dbReference type="ARBA" id="ARBA00034541"/>
    </source>
</evidence>